<evidence type="ECO:0000256" key="4">
    <source>
        <dbReference type="ARBA" id="ARBA00022801"/>
    </source>
</evidence>
<dbReference type="GO" id="GO:0006508">
    <property type="term" value="P:proteolysis"/>
    <property type="evidence" value="ECO:0007669"/>
    <property type="project" value="UniProtKB-KW"/>
</dbReference>
<dbReference type="InterPro" id="IPR013128">
    <property type="entry name" value="Peptidase_C1A"/>
</dbReference>
<protein>
    <recommendedName>
        <fullName evidence="8">Peptidase C1A papain C-terminal domain-containing protein</fullName>
    </recommendedName>
</protein>
<dbReference type="GO" id="GO:0005764">
    <property type="term" value="C:lysosome"/>
    <property type="evidence" value="ECO:0007669"/>
    <property type="project" value="UniProtKB-SubCell"/>
</dbReference>
<dbReference type="SMART" id="SM00645">
    <property type="entry name" value="Pept_C1"/>
    <property type="match status" value="1"/>
</dbReference>
<keyword evidence="6" id="KW-1015">Disulfide bond</keyword>
<comment type="subcellular location">
    <subcellularLocation>
        <location evidence="1">Lysosome</location>
    </subcellularLocation>
</comment>
<dbReference type="FunFam" id="3.90.70.10:FF:000332">
    <property type="entry name" value="Cathepsin L1"/>
    <property type="match status" value="1"/>
</dbReference>
<dbReference type="AlphaFoldDB" id="G1Q2L0"/>
<evidence type="ECO:0000259" key="8">
    <source>
        <dbReference type="SMART" id="SM00645"/>
    </source>
</evidence>
<evidence type="ECO:0000256" key="5">
    <source>
        <dbReference type="ARBA" id="ARBA00022807"/>
    </source>
</evidence>
<dbReference type="PRINTS" id="PR00705">
    <property type="entry name" value="PAPAIN"/>
</dbReference>
<dbReference type="Gene3D" id="3.90.70.10">
    <property type="entry name" value="Cysteine proteinases"/>
    <property type="match status" value="1"/>
</dbReference>
<keyword evidence="5" id="KW-0788">Thiol protease</keyword>
<feature type="domain" description="Peptidase C1A papain C-terminal" evidence="8">
    <location>
        <begin position="31"/>
        <end position="244"/>
    </location>
</feature>
<accession>G1Q2L0</accession>
<dbReference type="Proteomes" id="UP000001074">
    <property type="component" value="Unassembled WGS sequence"/>
</dbReference>
<dbReference type="InterPro" id="IPR000668">
    <property type="entry name" value="Peptidase_C1A_C"/>
</dbReference>
<reference evidence="9" key="2">
    <citation type="submission" date="2025-08" db="UniProtKB">
        <authorList>
            <consortium name="Ensembl"/>
        </authorList>
    </citation>
    <scope>IDENTIFICATION</scope>
</reference>
<evidence type="ECO:0000256" key="1">
    <source>
        <dbReference type="ARBA" id="ARBA00004371"/>
    </source>
</evidence>
<dbReference type="HOGENOM" id="CLU_012184_1_2_1"/>
<dbReference type="GO" id="GO:0008234">
    <property type="term" value="F:cysteine-type peptidase activity"/>
    <property type="evidence" value="ECO:0007669"/>
    <property type="project" value="UniProtKB-KW"/>
</dbReference>
<keyword evidence="3" id="KW-0645">Protease</keyword>
<dbReference type="GeneTree" id="ENSGT00940000154367"/>
<dbReference type="Pfam" id="PF00112">
    <property type="entry name" value="Peptidase_C1"/>
    <property type="match status" value="1"/>
</dbReference>
<keyword evidence="4" id="KW-0378">Hydrolase</keyword>
<evidence type="ECO:0000256" key="6">
    <source>
        <dbReference type="ARBA" id="ARBA00023157"/>
    </source>
</evidence>
<dbReference type="InterPro" id="IPR000169">
    <property type="entry name" value="Pept_cys_AS"/>
</dbReference>
<comment type="similarity">
    <text evidence="2">Belongs to the peptidase C1 family.</text>
</comment>
<evidence type="ECO:0000256" key="7">
    <source>
        <dbReference type="ARBA" id="ARBA00023228"/>
    </source>
</evidence>
<evidence type="ECO:0000256" key="2">
    <source>
        <dbReference type="ARBA" id="ARBA00008455"/>
    </source>
</evidence>
<proteinExistence type="inferred from homology"/>
<dbReference type="CDD" id="cd02248">
    <property type="entry name" value="Peptidase_C1A"/>
    <property type="match status" value="1"/>
</dbReference>
<dbReference type="PANTHER" id="PTHR12411">
    <property type="entry name" value="CYSTEINE PROTEASE FAMILY C1-RELATED"/>
    <property type="match status" value="1"/>
</dbReference>
<evidence type="ECO:0000313" key="10">
    <source>
        <dbReference type="Proteomes" id="UP000001074"/>
    </source>
</evidence>
<keyword evidence="10" id="KW-1185">Reference proteome</keyword>
<dbReference type="STRING" id="59463.ENSMLUP00000017943"/>
<name>G1Q2L0_MYOLU</name>
<dbReference type="EMBL" id="AAPE02032125">
    <property type="status" value="NOT_ANNOTATED_CDS"/>
    <property type="molecule type" value="Genomic_DNA"/>
</dbReference>
<reference evidence="9 10" key="1">
    <citation type="journal article" date="2011" name="Nature">
        <title>A high-resolution map of human evolutionary constraint using 29 mammals.</title>
        <authorList>
            <person name="Lindblad-Toh K."/>
            <person name="Garber M."/>
            <person name="Zuk O."/>
            <person name="Lin M.F."/>
            <person name="Parker B.J."/>
            <person name="Washietl S."/>
            <person name="Kheradpour P."/>
            <person name="Ernst J."/>
            <person name="Jordan G."/>
            <person name="Mauceli E."/>
            <person name="Ward L.D."/>
            <person name="Lowe C.B."/>
            <person name="Holloway A.K."/>
            <person name="Clamp M."/>
            <person name="Gnerre S."/>
            <person name="Alfoldi J."/>
            <person name="Beal K."/>
            <person name="Chang J."/>
            <person name="Clawson H."/>
            <person name="Cuff J."/>
            <person name="Di Palma F."/>
            <person name="Fitzgerald S."/>
            <person name="Flicek P."/>
            <person name="Guttman M."/>
            <person name="Hubisz M.J."/>
            <person name="Jaffe D.B."/>
            <person name="Jungreis I."/>
            <person name="Kent W.J."/>
            <person name="Kostka D."/>
            <person name="Lara M."/>
            <person name="Martins A.L."/>
            <person name="Massingham T."/>
            <person name="Moltke I."/>
            <person name="Raney B.J."/>
            <person name="Rasmussen M.D."/>
            <person name="Robinson J."/>
            <person name="Stark A."/>
            <person name="Vilella A.J."/>
            <person name="Wen J."/>
            <person name="Xie X."/>
            <person name="Zody M.C."/>
            <person name="Baldwin J."/>
            <person name="Bloom T."/>
            <person name="Chin C.W."/>
            <person name="Heiman D."/>
            <person name="Nicol R."/>
            <person name="Nusbaum C."/>
            <person name="Young S."/>
            <person name="Wilkinson J."/>
            <person name="Worley K.C."/>
            <person name="Kovar C.L."/>
            <person name="Muzny D.M."/>
            <person name="Gibbs R.A."/>
            <person name="Cree A."/>
            <person name="Dihn H.H."/>
            <person name="Fowler G."/>
            <person name="Jhangiani S."/>
            <person name="Joshi V."/>
            <person name="Lee S."/>
            <person name="Lewis L.R."/>
            <person name="Nazareth L.V."/>
            <person name="Okwuonu G."/>
            <person name="Santibanez J."/>
            <person name="Warren W.C."/>
            <person name="Mardis E.R."/>
            <person name="Weinstock G.M."/>
            <person name="Wilson R.K."/>
            <person name="Delehaunty K."/>
            <person name="Dooling D."/>
            <person name="Fronik C."/>
            <person name="Fulton L."/>
            <person name="Fulton B."/>
            <person name="Graves T."/>
            <person name="Minx P."/>
            <person name="Sodergren E."/>
            <person name="Birney E."/>
            <person name="Margulies E.H."/>
            <person name="Herrero J."/>
            <person name="Green E.D."/>
            <person name="Haussler D."/>
            <person name="Siepel A."/>
            <person name="Goldman N."/>
            <person name="Pollard K.S."/>
            <person name="Pedersen J.S."/>
            <person name="Lander E.S."/>
            <person name="Kellis M."/>
        </authorList>
    </citation>
    <scope>NUCLEOTIDE SEQUENCE [LARGE SCALE GENOMIC DNA]</scope>
</reference>
<dbReference type="InParanoid" id="G1Q2L0"/>
<evidence type="ECO:0000256" key="3">
    <source>
        <dbReference type="ARBA" id="ARBA00022670"/>
    </source>
</evidence>
<dbReference type="Ensembl" id="ENSMLUT00000026542.1">
    <property type="protein sequence ID" value="ENSMLUP00000017943.1"/>
    <property type="gene ID" value="ENSMLUG00000028947.1"/>
</dbReference>
<dbReference type="OMA" id="GHILTHA"/>
<dbReference type="eggNOG" id="KOG1543">
    <property type="taxonomic scope" value="Eukaryota"/>
</dbReference>
<dbReference type="InterPro" id="IPR038765">
    <property type="entry name" value="Papain-like_cys_pep_sf"/>
</dbReference>
<evidence type="ECO:0000313" key="9">
    <source>
        <dbReference type="Ensembl" id="ENSMLUP00000017943.1"/>
    </source>
</evidence>
<keyword evidence="7" id="KW-0458">Lysosome</keyword>
<sequence length="245" mass="27765">MTNEEFRQVMNGFQNWKHKKRQIFWEPFAEIPPTVDWREGGYVSPMENQGHCGSCWAFSATGALEGQMLRKTGKLISLSDQNLVAYSQCQGNEGCNGGLMGNGFYNGGLDSEESYTYHEKIGSCKYRPEDSVANDTGFMDIPQQERSFMKAVETVGPIYVAIDASHISFQFYEDGIYYDPKCSSKDLDHGVLVVGYVFEGAESNNNKYWIIKNSWAVELGARYIKMAKDWNNHCDQLSYCSHPNV</sequence>
<reference evidence="9" key="3">
    <citation type="submission" date="2025-09" db="UniProtKB">
        <authorList>
            <consortium name="Ensembl"/>
        </authorList>
    </citation>
    <scope>IDENTIFICATION</scope>
</reference>
<dbReference type="InterPro" id="IPR039417">
    <property type="entry name" value="Peptidase_C1A_papain-like"/>
</dbReference>
<dbReference type="SUPFAM" id="SSF54001">
    <property type="entry name" value="Cysteine proteinases"/>
    <property type="match status" value="1"/>
</dbReference>
<dbReference type="PROSITE" id="PS00139">
    <property type="entry name" value="THIOL_PROTEASE_CYS"/>
    <property type="match status" value="1"/>
</dbReference>
<organism evidence="9 10">
    <name type="scientific">Myotis lucifugus</name>
    <name type="common">Little brown bat</name>
    <dbReference type="NCBI Taxonomy" id="59463"/>
    <lineage>
        <taxon>Eukaryota</taxon>
        <taxon>Metazoa</taxon>
        <taxon>Chordata</taxon>
        <taxon>Craniata</taxon>
        <taxon>Vertebrata</taxon>
        <taxon>Euteleostomi</taxon>
        <taxon>Mammalia</taxon>
        <taxon>Eutheria</taxon>
        <taxon>Laurasiatheria</taxon>
        <taxon>Chiroptera</taxon>
        <taxon>Yangochiroptera</taxon>
        <taxon>Vespertilionidae</taxon>
        <taxon>Myotis</taxon>
    </lineage>
</organism>